<evidence type="ECO:0000313" key="6">
    <source>
        <dbReference type="EMBL" id="MED6170439.1"/>
    </source>
</evidence>
<dbReference type="SMART" id="SM00184">
    <property type="entry name" value="RING"/>
    <property type="match status" value="1"/>
</dbReference>
<dbReference type="InterPro" id="IPR051834">
    <property type="entry name" value="RING_finger_E3_ligase"/>
</dbReference>
<dbReference type="EMBL" id="JASCZI010151165">
    <property type="protein sequence ID" value="MED6170439.1"/>
    <property type="molecule type" value="Genomic_DNA"/>
</dbReference>
<evidence type="ECO:0000256" key="4">
    <source>
        <dbReference type="PROSITE-ProRule" id="PRU00175"/>
    </source>
</evidence>
<protein>
    <recommendedName>
        <fullName evidence="5">RING-type domain-containing protein</fullName>
    </recommendedName>
</protein>
<sequence length="151" mass="17483">MDFNGENTEILHQIFSSLPISYELLDEILPELAENACGSLEMDVNFHVLTRIADDEDFEVYNDDHQHNVYEVGELVNLLERVKVDEEEDGVDQCAICLEEFGHGNEDSSGEVVRTNCLHVFHERCIFRWLERCVKCESPYSCQHVSNFRGR</sequence>
<evidence type="ECO:0000256" key="3">
    <source>
        <dbReference type="ARBA" id="ARBA00022833"/>
    </source>
</evidence>
<dbReference type="Gene3D" id="3.30.40.10">
    <property type="entry name" value="Zinc/RING finger domain, C3HC4 (zinc finger)"/>
    <property type="match status" value="1"/>
</dbReference>
<feature type="domain" description="RING-type" evidence="5">
    <location>
        <begin position="94"/>
        <end position="137"/>
    </location>
</feature>
<comment type="caution">
    <text evidence="6">The sequence shown here is derived from an EMBL/GenBank/DDBJ whole genome shotgun (WGS) entry which is preliminary data.</text>
</comment>
<dbReference type="InterPro" id="IPR001841">
    <property type="entry name" value="Znf_RING"/>
</dbReference>
<dbReference type="CDD" id="cd16448">
    <property type="entry name" value="RING-H2"/>
    <property type="match status" value="1"/>
</dbReference>
<accession>A0ABU6VB80</accession>
<evidence type="ECO:0000256" key="2">
    <source>
        <dbReference type="ARBA" id="ARBA00022771"/>
    </source>
</evidence>
<dbReference type="SUPFAM" id="SSF57850">
    <property type="entry name" value="RING/U-box"/>
    <property type="match status" value="1"/>
</dbReference>
<keyword evidence="3" id="KW-0862">Zinc</keyword>
<dbReference type="PROSITE" id="PS50089">
    <property type="entry name" value="ZF_RING_2"/>
    <property type="match status" value="1"/>
</dbReference>
<dbReference type="Proteomes" id="UP001341840">
    <property type="component" value="Unassembled WGS sequence"/>
</dbReference>
<keyword evidence="1" id="KW-0479">Metal-binding</keyword>
<dbReference type="PANTHER" id="PTHR45931">
    <property type="entry name" value="SI:CH211-59O9.10"/>
    <property type="match status" value="1"/>
</dbReference>
<evidence type="ECO:0000313" key="7">
    <source>
        <dbReference type="Proteomes" id="UP001341840"/>
    </source>
</evidence>
<reference evidence="6 7" key="1">
    <citation type="journal article" date="2023" name="Plants (Basel)">
        <title>Bridging the Gap: Combining Genomics and Transcriptomics Approaches to Understand Stylosanthes scabra, an Orphan Legume from the Brazilian Caatinga.</title>
        <authorList>
            <person name="Ferreira-Neto J.R.C."/>
            <person name="da Silva M.D."/>
            <person name="Binneck E."/>
            <person name="de Melo N.F."/>
            <person name="da Silva R.H."/>
            <person name="de Melo A.L.T.M."/>
            <person name="Pandolfi V."/>
            <person name="Bustamante F.O."/>
            <person name="Brasileiro-Vidal A.C."/>
            <person name="Benko-Iseppon A.M."/>
        </authorList>
    </citation>
    <scope>NUCLEOTIDE SEQUENCE [LARGE SCALE GENOMIC DNA]</scope>
    <source>
        <tissue evidence="6">Leaves</tissue>
    </source>
</reference>
<name>A0ABU6VB80_9FABA</name>
<dbReference type="PANTHER" id="PTHR45931:SF16">
    <property type="entry name" value="RING_U-BOX SUPERFAMILY PROTEIN"/>
    <property type="match status" value="1"/>
</dbReference>
<gene>
    <name evidence="6" type="ORF">PIB30_030863</name>
</gene>
<keyword evidence="2 4" id="KW-0863">Zinc-finger</keyword>
<keyword evidence="7" id="KW-1185">Reference proteome</keyword>
<organism evidence="6 7">
    <name type="scientific">Stylosanthes scabra</name>
    <dbReference type="NCBI Taxonomy" id="79078"/>
    <lineage>
        <taxon>Eukaryota</taxon>
        <taxon>Viridiplantae</taxon>
        <taxon>Streptophyta</taxon>
        <taxon>Embryophyta</taxon>
        <taxon>Tracheophyta</taxon>
        <taxon>Spermatophyta</taxon>
        <taxon>Magnoliopsida</taxon>
        <taxon>eudicotyledons</taxon>
        <taxon>Gunneridae</taxon>
        <taxon>Pentapetalae</taxon>
        <taxon>rosids</taxon>
        <taxon>fabids</taxon>
        <taxon>Fabales</taxon>
        <taxon>Fabaceae</taxon>
        <taxon>Papilionoideae</taxon>
        <taxon>50 kb inversion clade</taxon>
        <taxon>dalbergioids sensu lato</taxon>
        <taxon>Dalbergieae</taxon>
        <taxon>Pterocarpus clade</taxon>
        <taxon>Stylosanthes</taxon>
    </lineage>
</organism>
<evidence type="ECO:0000259" key="5">
    <source>
        <dbReference type="PROSITE" id="PS50089"/>
    </source>
</evidence>
<dbReference type="Pfam" id="PF13639">
    <property type="entry name" value="zf-RING_2"/>
    <property type="match status" value="1"/>
</dbReference>
<dbReference type="InterPro" id="IPR013083">
    <property type="entry name" value="Znf_RING/FYVE/PHD"/>
</dbReference>
<evidence type="ECO:0000256" key="1">
    <source>
        <dbReference type="ARBA" id="ARBA00022723"/>
    </source>
</evidence>
<proteinExistence type="predicted"/>